<dbReference type="Proteomes" id="UP001259832">
    <property type="component" value="Unassembled WGS sequence"/>
</dbReference>
<evidence type="ECO:0000256" key="5">
    <source>
        <dbReference type="RuleBase" id="RU367124"/>
    </source>
</evidence>
<name>A0AAD9G433_9STRA</name>
<organism evidence="6 7">
    <name type="scientific">Phytophthora citrophthora</name>
    <dbReference type="NCBI Taxonomy" id="4793"/>
    <lineage>
        <taxon>Eukaryota</taxon>
        <taxon>Sar</taxon>
        <taxon>Stramenopiles</taxon>
        <taxon>Oomycota</taxon>
        <taxon>Peronosporomycetes</taxon>
        <taxon>Peronosporales</taxon>
        <taxon>Peronosporaceae</taxon>
        <taxon>Phytophthora</taxon>
    </lineage>
</organism>
<keyword evidence="7" id="KW-1185">Reference proteome</keyword>
<dbReference type="Pfam" id="PF16810">
    <property type="entry name" value="RXLR"/>
    <property type="match status" value="1"/>
</dbReference>
<comment type="caution">
    <text evidence="6">The sequence shown here is derived from an EMBL/GenBank/DDBJ whole genome shotgun (WGS) entry which is preliminary data.</text>
</comment>
<dbReference type="InterPro" id="IPR031825">
    <property type="entry name" value="RXLR"/>
</dbReference>
<comment type="subcellular location">
    <subcellularLocation>
        <location evidence="1 5">Secreted</location>
    </subcellularLocation>
</comment>
<feature type="chain" id="PRO_5044955464" description="RxLR effector protein" evidence="5">
    <location>
        <begin position="23"/>
        <end position="115"/>
    </location>
</feature>
<keyword evidence="4 5" id="KW-0732">Signal</keyword>
<comment type="domain">
    <text evidence="5">The RxLR-dEER motif acts to carry the protein into the host cell cytoplasm through binding to cell surface phosphatidylinositol-3-phosphate.</text>
</comment>
<evidence type="ECO:0000256" key="4">
    <source>
        <dbReference type="ARBA" id="ARBA00022729"/>
    </source>
</evidence>
<keyword evidence="3 5" id="KW-0964">Secreted</keyword>
<evidence type="ECO:0000256" key="3">
    <source>
        <dbReference type="ARBA" id="ARBA00022525"/>
    </source>
</evidence>
<dbReference type="AlphaFoldDB" id="A0AAD9G433"/>
<evidence type="ECO:0000313" key="7">
    <source>
        <dbReference type="Proteomes" id="UP001259832"/>
    </source>
</evidence>
<comment type="function">
    <text evidence="5">Effector that suppresses plant defense responses during pathogen infection.</text>
</comment>
<proteinExistence type="inferred from homology"/>
<accession>A0AAD9G433</accession>
<comment type="similarity">
    <text evidence="2 5">Belongs to the RxLR effector family.</text>
</comment>
<gene>
    <name evidence="6" type="ORF">P3T76_012731</name>
</gene>
<sequence>MRLSFIVLLAAAMSSLIATGHALPQEQSTVSRVSAAIPDQAVTGGQPNEKRFLRSAGVGRQMLKSDSFKKTKFNEWLNDNVSSFTVFIDKLGGKEKYRGLYNEYAALHKKSGKYP</sequence>
<evidence type="ECO:0000256" key="2">
    <source>
        <dbReference type="ARBA" id="ARBA00010400"/>
    </source>
</evidence>
<dbReference type="EMBL" id="JASMQC010000032">
    <property type="protein sequence ID" value="KAK1931799.1"/>
    <property type="molecule type" value="Genomic_DNA"/>
</dbReference>
<evidence type="ECO:0000313" key="6">
    <source>
        <dbReference type="EMBL" id="KAK1931799.1"/>
    </source>
</evidence>
<evidence type="ECO:0000256" key="1">
    <source>
        <dbReference type="ARBA" id="ARBA00004613"/>
    </source>
</evidence>
<reference evidence="6" key="1">
    <citation type="submission" date="2023-08" db="EMBL/GenBank/DDBJ databases">
        <title>Reference Genome Resource for the Citrus Pathogen Phytophthora citrophthora.</title>
        <authorList>
            <person name="Moller H."/>
            <person name="Coetzee B."/>
            <person name="Rose L.J."/>
            <person name="Van Niekerk J.M."/>
        </authorList>
    </citation>
    <scope>NUCLEOTIDE SEQUENCE</scope>
    <source>
        <strain evidence="6">STE-U-9442</strain>
    </source>
</reference>
<protein>
    <recommendedName>
        <fullName evidence="5">RxLR effector protein</fullName>
    </recommendedName>
</protein>
<feature type="signal peptide" evidence="5">
    <location>
        <begin position="1"/>
        <end position="22"/>
    </location>
</feature>